<keyword evidence="3" id="KW-0804">Transcription</keyword>
<evidence type="ECO:0000256" key="3">
    <source>
        <dbReference type="ARBA" id="ARBA00023163"/>
    </source>
</evidence>
<dbReference type="SUPFAM" id="SSF48008">
    <property type="entry name" value="GntR ligand-binding domain-like"/>
    <property type="match status" value="1"/>
</dbReference>
<sequence>MKKDEAYRYIKNLIIQGKWHPEKSINVTELGDYLNMSRTPIHRALSQLAEEGYLDIIPQVGVFVKRPDPKEVLERVYVCANLDALMTEEAARLMNKEDLAYLEKLLQTMDNPHLSPEDYAALNIKFHKTIYHASGYSYTIKLAKQLWDYLNYLGTPELLFISDRRKRSQVEHWLIYYALKDKNSKLAKELVELHMRRVADVIDEVITKSKQAVSS</sequence>
<proteinExistence type="predicted"/>
<feature type="domain" description="HTH gntR-type" evidence="4">
    <location>
        <begin position="1"/>
        <end position="67"/>
    </location>
</feature>
<accession>A0ABU0A376</accession>
<dbReference type="SMART" id="SM00345">
    <property type="entry name" value="HTH_GNTR"/>
    <property type="match status" value="1"/>
</dbReference>
<dbReference type="InterPro" id="IPR036388">
    <property type="entry name" value="WH-like_DNA-bd_sf"/>
</dbReference>
<keyword evidence="2 5" id="KW-0238">DNA-binding</keyword>
<dbReference type="CDD" id="cd07377">
    <property type="entry name" value="WHTH_GntR"/>
    <property type="match status" value="1"/>
</dbReference>
<keyword evidence="6" id="KW-1185">Reference proteome</keyword>
<dbReference type="Pfam" id="PF07729">
    <property type="entry name" value="FCD"/>
    <property type="match status" value="1"/>
</dbReference>
<dbReference type="SUPFAM" id="SSF46785">
    <property type="entry name" value="Winged helix' DNA-binding domain"/>
    <property type="match status" value="1"/>
</dbReference>
<comment type="caution">
    <text evidence="5">The sequence shown here is derived from an EMBL/GenBank/DDBJ whole genome shotgun (WGS) entry which is preliminary data.</text>
</comment>
<organism evidence="5 6">
    <name type="scientific">Evansella vedderi</name>
    <dbReference type="NCBI Taxonomy" id="38282"/>
    <lineage>
        <taxon>Bacteria</taxon>
        <taxon>Bacillati</taxon>
        <taxon>Bacillota</taxon>
        <taxon>Bacilli</taxon>
        <taxon>Bacillales</taxon>
        <taxon>Bacillaceae</taxon>
        <taxon>Evansella</taxon>
    </lineage>
</organism>
<dbReference type="PANTHER" id="PTHR43537:SF24">
    <property type="entry name" value="GLUCONATE OPERON TRANSCRIPTIONAL REPRESSOR"/>
    <property type="match status" value="1"/>
</dbReference>
<evidence type="ECO:0000313" key="5">
    <source>
        <dbReference type="EMBL" id="MDQ0257108.1"/>
    </source>
</evidence>
<dbReference type="Proteomes" id="UP001230005">
    <property type="component" value="Unassembled WGS sequence"/>
</dbReference>
<dbReference type="InterPro" id="IPR000524">
    <property type="entry name" value="Tscrpt_reg_HTH_GntR"/>
</dbReference>
<reference evidence="5 6" key="1">
    <citation type="submission" date="2023-07" db="EMBL/GenBank/DDBJ databases">
        <title>Genomic Encyclopedia of Type Strains, Phase IV (KMG-IV): sequencing the most valuable type-strain genomes for metagenomic binning, comparative biology and taxonomic classification.</title>
        <authorList>
            <person name="Goeker M."/>
        </authorList>
    </citation>
    <scope>NUCLEOTIDE SEQUENCE [LARGE SCALE GENOMIC DNA]</scope>
    <source>
        <strain evidence="5 6">DSM 9768</strain>
    </source>
</reference>
<dbReference type="InterPro" id="IPR011711">
    <property type="entry name" value="GntR_C"/>
</dbReference>
<dbReference type="Gene3D" id="1.20.120.530">
    <property type="entry name" value="GntR ligand-binding domain-like"/>
    <property type="match status" value="1"/>
</dbReference>
<name>A0ABU0A376_9BACI</name>
<evidence type="ECO:0000259" key="4">
    <source>
        <dbReference type="PROSITE" id="PS50949"/>
    </source>
</evidence>
<dbReference type="Pfam" id="PF00392">
    <property type="entry name" value="GntR"/>
    <property type="match status" value="1"/>
</dbReference>
<evidence type="ECO:0000313" key="6">
    <source>
        <dbReference type="Proteomes" id="UP001230005"/>
    </source>
</evidence>
<gene>
    <name evidence="5" type="ORF">J2S74_004554</name>
</gene>
<protein>
    <submittedName>
        <fullName evidence="5">DNA-binding GntR family transcriptional regulator</fullName>
    </submittedName>
</protein>
<dbReference type="PROSITE" id="PS50949">
    <property type="entry name" value="HTH_GNTR"/>
    <property type="match status" value="1"/>
</dbReference>
<evidence type="ECO:0000256" key="2">
    <source>
        <dbReference type="ARBA" id="ARBA00023125"/>
    </source>
</evidence>
<dbReference type="Gene3D" id="1.10.10.10">
    <property type="entry name" value="Winged helix-like DNA-binding domain superfamily/Winged helix DNA-binding domain"/>
    <property type="match status" value="1"/>
</dbReference>
<keyword evidence="1" id="KW-0805">Transcription regulation</keyword>
<evidence type="ECO:0000256" key="1">
    <source>
        <dbReference type="ARBA" id="ARBA00023015"/>
    </source>
</evidence>
<dbReference type="EMBL" id="JAUSUG010000023">
    <property type="protein sequence ID" value="MDQ0257108.1"/>
    <property type="molecule type" value="Genomic_DNA"/>
</dbReference>
<dbReference type="SMART" id="SM00895">
    <property type="entry name" value="FCD"/>
    <property type="match status" value="1"/>
</dbReference>
<dbReference type="GO" id="GO:0003677">
    <property type="term" value="F:DNA binding"/>
    <property type="evidence" value="ECO:0007669"/>
    <property type="project" value="UniProtKB-KW"/>
</dbReference>
<dbReference type="InterPro" id="IPR036390">
    <property type="entry name" value="WH_DNA-bd_sf"/>
</dbReference>
<dbReference type="PANTHER" id="PTHR43537">
    <property type="entry name" value="TRANSCRIPTIONAL REGULATOR, GNTR FAMILY"/>
    <property type="match status" value="1"/>
</dbReference>
<dbReference type="RefSeq" id="WP_307330304.1">
    <property type="nucleotide sequence ID" value="NZ_JAUSUG010000023.1"/>
</dbReference>
<dbReference type="InterPro" id="IPR008920">
    <property type="entry name" value="TF_FadR/GntR_C"/>
</dbReference>